<feature type="compositionally biased region" description="Basic and acidic residues" evidence="2">
    <location>
        <begin position="77"/>
        <end position="92"/>
    </location>
</feature>
<dbReference type="Proteomes" id="UP000451471">
    <property type="component" value="Unassembled WGS sequence"/>
</dbReference>
<dbReference type="InterPro" id="IPR020569">
    <property type="entry name" value="UPF0029_Impact_CS"/>
</dbReference>
<dbReference type="InterPro" id="IPR015269">
    <property type="entry name" value="UPF0029_Impact_C"/>
</dbReference>
<dbReference type="Pfam" id="PF01205">
    <property type="entry name" value="Impact_N"/>
    <property type="match status" value="1"/>
</dbReference>
<feature type="region of interest" description="Disordered" evidence="2">
    <location>
        <begin position="60"/>
        <end position="107"/>
    </location>
</feature>
<comment type="caution">
    <text evidence="5">The sequence shown here is derived from an EMBL/GenBank/DDBJ whole genome shotgun (WGS) entry which is preliminary data.</text>
</comment>
<gene>
    <name evidence="5" type="ORF">GQS65_08215</name>
</gene>
<evidence type="ECO:0000313" key="6">
    <source>
        <dbReference type="Proteomes" id="UP000451471"/>
    </source>
</evidence>
<evidence type="ECO:0000256" key="2">
    <source>
        <dbReference type="SAM" id="MobiDB-lite"/>
    </source>
</evidence>
<accession>A0A6B0GKQ7</accession>
<dbReference type="Gene3D" id="3.30.230.30">
    <property type="entry name" value="Impact, N-terminal domain"/>
    <property type="match status" value="1"/>
</dbReference>
<evidence type="ECO:0000313" key="5">
    <source>
        <dbReference type="EMBL" id="MWG34471.1"/>
    </source>
</evidence>
<keyword evidence="6" id="KW-1185">Reference proteome</keyword>
<comment type="similarity">
    <text evidence="1">Belongs to the IMPACT family.</text>
</comment>
<dbReference type="EMBL" id="WSZK01000015">
    <property type="protein sequence ID" value="MWG34471.1"/>
    <property type="molecule type" value="Genomic_DNA"/>
</dbReference>
<organism evidence="5 6">
    <name type="scientific">Halomarina oriensis</name>
    <dbReference type="NCBI Taxonomy" id="671145"/>
    <lineage>
        <taxon>Archaea</taxon>
        <taxon>Methanobacteriati</taxon>
        <taxon>Methanobacteriota</taxon>
        <taxon>Stenosarchaea group</taxon>
        <taxon>Halobacteria</taxon>
        <taxon>Halobacteriales</taxon>
        <taxon>Natronomonadaceae</taxon>
        <taxon>Halomarina</taxon>
    </lineage>
</organism>
<evidence type="ECO:0000259" key="3">
    <source>
        <dbReference type="Pfam" id="PF01205"/>
    </source>
</evidence>
<dbReference type="Gene3D" id="3.30.70.240">
    <property type="match status" value="1"/>
</dbReference>
<evidence type="ECO:0000259" key="4">
    <source>
        <dbReference type="Pfam" id="PF09186"/>
    </source>
</evidence>
<dbReference type="PROSITE" id="PS00910">
    <property type="entry name" value="UPF0029"/>
    <property type="match status" value="1"/>
</dbReference>
<dbReference type="SUPFAM" id="SSF54211">
    <property type="entry name" value="Ribosomal protein S5 domain 2-like"/>
    <property type="match status" value="1"/>
</dbReference>
<dbReference type="InterPro" id="IPR020568">
    <property type="entry name" value="Ribosomal_Su5_D2-typ_SF"/>
</dbReference>
<dbReference type="InterPro" id="IPR035647">
    <property type="entry name" value="EFG_III/V"/>
</dbReference>
<sequence length="223" mass="23819">MSDSYRTLAGHGEAAFEVRGSEFLGHTRPVDSVAAAESFVDQVRSEYDDATHNVPAYRVRESDGAAQSAAQRSSGQRPRDGTPSDGMLREYSSDDGEPSGSAGKPMLNVLQGRDLENVVVVVTRYYGGTNLGIGGLVRAYSQSVNDAVAAAGVVEEVPHEQVGVVTEYDDSGTVRGILESTGVEFEAEYGEQVRFDVRVPVAESAALRDRLRSATSGRVELSE</sequence>
<feature type="domain" description="Impact N-terminal" evidence="3">
    <location>
        <begin position="19"/>
        <end position="148"/>
    </location>
</feature>
<name>A0A6B0GKQ7_9EURY</name>
<dbReference type="PANTHER" id="PTHR16301">
    <property type="entry name" value="IMPACT-RELATED"/>
    <property type="match status" value="1"/>
</dbReference>
<dbReference type="SUPFAM" id="SSF54980">
    <property type="entry name" value="EF-G C-terminal domain-like"/>
    <property type="match status" value="1"/>
</dbReference>
<reference evidence="5 6" key="1">
    <citation type="submission" date="2019-12" db="EMBL/GenBank/DDBJ databases">
        <title>Halocatena pleomorpha gen. nov. sp. nov., an extremely halophilic archaeon of family Halobacteriaceae isolated from saltpan soil.</title>
        <authorList>
            <person name="Pal Y."/>
            <person name="Verma A."/>
            <person name="Krishnamurthi S."/>
            <person name="Kumar P."/>
        </authorList>
    </citation>
    <scope>NUCLEOTIDE SEQUENCE [LARGE SCALE GENOMIC DNA]</scope>
    <source>
        <strain evidence="5 6">JCM 16495</strain>
    </source>
</reference>
<dbReference type="PANTHER" id="PTHR16301:SF20">
    <property type="entry name" value="IMPACT FAMILY MEMBER YIGZ"/>
    <property type="match status" value="1"/>
</dbReference>
<dbReference type="GO" id="GO:0005737">
    <property type="term" value="C:cytoplasm"/>
    <property type="evidence" value="ECO:0007669"/>
    <property type="project" value="TreeGrafter"/>
</dbReference>
<dbReference type="Pfam" id="PF09186">
    <property type="entry name" value="DUF1949"/>
    <property type="match status" value="1"/>
</dbReference>
<feature type="domain" description="UPF0029" evidence="4">
    <location>
        <begin position="166"/>
        <end position="218"/>
    </location>
</feature>
<dbReference type="RefSeq" id="WP_368279965.1">
    <property type="nucleotide sequence ID" value="NZ_WSZK01000015.1"/>
</dbReference>
<dbReference type="GO" id="GO:0006446">
    <property type="term" value="P:regulation of translational initiation"/>
    <property type="evidence" value="ECO:0007669"/>
    <property type="project" value="TreeGrafter"/>
</dbReference>
<feature type="compositionally biased region" description="Low complexity" evidence="2">
    <location>
        <begin position="64"/>
        <end position="76"/>
    </location>
</feature>
<proteinExistence type="inferred from homology"/>
<dbReference type="InterPro" id="IPR023582">
    <property type="entry name" value="Impact"/>
</dbReference>
<protein>
    <submittedName>
        <fullName evidence="5">DUF1949 domain-containing protein</fullName>
    </submittedName>
</protein>
<evidence type="ECO:0000256" key="1">
    <source>
        <dbReference type="ARBA" id="ARBA00007665"/>
    </source>
</evidence>
<dbReference type="InterPro" id="IPR036956">
    <property type="entry name" value="Impact_N_sf"/>
</dbReference>
<dbReference type="InterPro" id="IPR001498">
    <property type="entry name" value="Impact_N"/>
</dbReference>
<dbReference type="AlphaFoldDB" id="A0A6B0GKQ7"/>